<evidence type="ECO:0000256" key="10">
    <source>
        <dbReference type="ARBA" id="ARBA00022729"/>
    </source>
</evidence>
<evidence type="ECO:0000256" key="2">
    <source>
        <dbReference type="ARBA" id="ARBA00004115"/>
    </source>
</evidence>
<dbReference type="FunFam" id="3.30.200.20:FF:000077">
    <property type="entry name" value="Putative Serine/threonine-protein kinase/endoribonuclease IRE1"/>
    <property type="match status" value="1"/>
</dbReference>
<dbReference type="CDD" id="cd13982">
    <property type="entry name" value="STKc_IRE1"/>
    <property type="match status" value="1"/>
</dbReference>
<dbReference type="Ensembl" id="ENSCCRT00015058141.1">
    <property type="protein sequence ID" value="ENSCCRP00015056279.1"/>
    <property type="gene ID" value="ENSCCRG00015021788.1"/>
</dbReference>
<dbReference type="CDD" id="cd10422">
    <property type="entry name" value="RNase_Ire1"/>
    <property type="match status" value="1"/>
</dbReference>
<evidence type="ECO:0000256" key="12">
    <source>
        <dbReference type="ARBA" id="ARBA00022765"/>
    </source>
</evidence>
<evidence type="ECO:0000256" key="4">
    <source>
        <dbReference type="ARBA" id="ARBA00022527"/>
    </source>
</evidence>
<dbReference type="SUPFAM" id="SSF56112">
    <property type="entry name" value="Protein kinase-like (PK-like)"/>
    <property type="match status" value="1"/>
</dbReference>
<dbReference type="InterPro" id="IPR018391">
    <property type="entry name" value="PQQ_b-propeller_rpt"/>
</dbReference>
<evidence type="ECO:0000256" key="31">
    <source>
        <dbReference type="ARBA" id="ARBA00083182"/>
    </source>
</evidence>
<evidence type="ECO:0000313" key="35">
    <source>
        <dbReference type="Proteomes" id="UP000694700"/>
    </source>
</evidence>
<dbReference type="Gene3D" id="2.130.10.10">
    <property type="entry name" value="YVTN repeat-like/Quinoprotein amine dehydrogenase"/>
    <property type="match status" value="1"/>
</dbReference>
<evidence type="ECO:0000256" key="14">
    <source>
        <dbReference type="ARBA" id="ARBA00022801"/>
    </source>
</evidence>
<dbReference type="CDD" id="cd09769">
    <property type="entry name" value="Luminal_IRE1"/>
    <property type="match status" value="1"/>
</dbReference>
<dbReference type="InterPro" id="IPR011009">
    <property type="entry name" value="Kinase-like_dom_sf"/>
</dbReference>
<dbReference type="GO" id="GO:0070059">
    <property type="term" value="P:intrinsic apoptotic signaling pathway in response to endoplasmic reticulum stress"/>
    <property type="evidence" value="ECO:0007669"/>
    <property type="project" value="TreeGrafter"/>
</dbReference>
<evidence type="ECO:0000256" key="1">
    <source>
        <dbReference type="ARBA" id="ARBA00001946"/>
    </source>
</evidence>
<dbReference type="GO" id="GO:0010629">
    <property type="term" value="P:negative regulation of gene expression"/>
    <property type="evidence" value="ECO:0007669"/>
    <property type="project" value="UniProtKB-ARBA"/>
</dbReference>
<evidence type="ECO:0000256" key="16">
    <source>
        <dbReference type="ARBA" id="ARBA00022840"/>
    </source>
</evidence>
<keyword evidence="11" id="KW-0547">Nucleotide-binding</keyword>
<evidence type="ECO:0000256" key="28">
    <source>
        <dbReference type="ARBA" id="ARBA00073767"/>
    </source>
</evidence>
<dbReference type="PROSITE" id="PS00108">
    <property type="entry name" value="PROTEIN_KINASE_ST"/>
    <property type="match status" value="1"/>
</dbReference>
<evidence type="ECO:0000256" key="13">
    <source>
        <dbReference type="ARBA" id="ARBA00022777"/>
    </source>
</evidence>
<keyword evidence="18" id="KW-1133">Transmembrane helix</keyword>
<dbReference type="Pfam" id="PF00069">
    <property type="entry name" value="Pkinase"/>
    <property type="match status" value="1"/>
</dbReference>
<dbReference type="GO" id="GO:0042803">
    <property type="term" value="F:protein homodimerization activity"/>
    <property type="evidence" value="ECO:0007669"/>
    <property type="project" value="UniProtKB-ARBA"/>
</dbReference>
<feature type="domain" description="Protein kinase" evidence="32">
    <location>
        <begin position="457"/>
        <end position="718"/>
    </location>
</feature>
<dbReference type="GO" id="GO:0005524">
    <property type="term" value="F:ATP binding"/>
    <property type="evidence" value="ECO:0007669"/>
    <property type="project" value="UniProtKB-KW"/>
</dbReference>
<dbReference type="EC" id="2.7.11.1" evidence="3"/>
<dbReference type="GO" id="GO:1905898">
    <property type="term" value="P:positive regulation of response to endoplasmic reticulum stress"/>
    <property type="evidence" value="ECO:0007669"/>
    <property type="project" value="UniProtKB-ARBA"/>
</dbReference>
<evidence type="ECO:0000256" key="6">
    <source>
        <dbReference type="ARBA" id="ARBA00022679"/>
    </source>
</evidence>
<dbReference type="GO" id="GO:0006397">
    <property type="term" value="P:mRNA processing"/>
    <property type="evidence" value="ECO:0007669"/>
    <property type="project" value="InterPro"/>
</dbReference>
<evidence type="ECO:0000259" key="32">
    <source>
        <dbReference type="PROSITE" id="PS50011"/>
    </source>
</evidence>
<comment type="catalytic activity">
    <reaction evidence="26">
        <text>L-threonyl-[protein] + ATP = O-phospho-L-threonyl-[protein] + ADP + H(+)</text>
        <dbReference type="Rhea" id="RHEA:46608"/>
        <dbReference type="Rhea" id="RHEA-COMP:11060"/>
        <dbReference type="Rhea" id="RHEA-COMP:11605"/>
        <dbReference type="ChEBI" id="CHEBI:15378"/>
        <dbReference type="ChEBI" id="CHEBI:30013"/>
        <dbReference type="ChEBI" id="CHEBI:30616"/>
        <dbReference type="ChEBI" id="CHEBI:61977"/>
        <dbReference type="ChEBI" id="CHEBI:456216"/>
        <dbReference type="EC" id="2.7.11.1"/>
    </reaction>
</comment>
<evidence type="ECO:0000256" key="9">
    <source>
        <dbReference type="ARBA" id="ARBA00022723"/>
    </source>
</evidence>
<keyword evidence="17" id="KW-0460">Magnesium</keyword>
<dbReference type="SMART" id="SM00220">
    <property type="entry name" value="S_TKc"/>
    <property type="match status" value="1"/>
</dbReference>
<dbReference type="SMART" id="SM00580">
    <property type="entry name" value="PUG"/>
    <property type="match status" value="1"/>
</dbReference>
<dbReference type="GO" id="GO:0016787">
    <property type="term" value="F:hydrolase activity"/>
    <property type="evidence" value="ECO:0007669"/>
    <property type="project" value="UniProtKB-KW"/>
</dbReference>
<evidence type="ECO:0000259" key="33">
    <source>
        <dbReference type="PROSITE" id="PS51392"/>
    </source>
</evidence>
<keyword evidence="16" id="KW-0067">ATP-binding</keyword>
<name>A0A8C1Z6I0_CYPCA</name>
<dbReference type="InterPro" id="IPR000719">
    <property type="entry name" value="Prot_kinase_dom"/>
</dbReference>
<dbReference type="Gene3D" id="3.30.200.20">
    <property type="entry name" value="Phosphorylase Kinase, domain 1"/>
    <property type="match status" value="1"/>
</dbReference>
<comment type="cofactor">
    <cofactor evidence="1">
        <name>Mg(2+)</name>
        <dbReference type="ChEBI" id="CHEBI:18420"/>
    </cofactor>
</comment>
<dbReference type="PROSITE" id="PS50011">
    <property type="entry name" value="PROTEIN_KINASE_DOM"/>
    <property type="match status" value="1"/>
</dbReference>
<evidence type="ECO:0000256" key="8">
    <source>
        <dbReference type="ARBA" id="ARBA00022703"/>
    </source>
</evidence>
<dbReference type="PANTHER" id="PTHR13954">
    <property type="entry name" value="IRE1-RELATED"/>
    <property type="match status" value="1"/>
</dbReference>
<evidence type="ECO:0000256" key="23">
    <source>
        <dbReference type="ARBA" id="ARBA00023180"/>
    </source>
</evidence>
<keyword evidence="20" id="KW-0472">Membrane</keyword>
<dbReference type="GO" id="GO:0051082">
    <property type="term" value="F:unfolded protein binding"/>
    <property type="evidence" value="ECO:0007669"/>
    <property type="project" value="TreeGrafter"/>
</dbReference>
<evidence type="ECO:0000313" key="34">
    <source>
        <dbReference type="Ensembl" id="ENSCCRP00015056279.1"/>
    </source>
</evidence>
<evidence type="ECO:0000256" key="5">
    <source>
        <dbReference type="ARBA" id="ARBA00022553"/>
    </source>
</evidence>
<keyword evidence="19" id="KW-0805">Transcription regulation</keyword>
<keyword evidence="5" id="KW-0597">Phosphoprotein</keyword>
<dbReference type="Gene3D" id="1.10.510.10">
    <property type="entry name" value="Transferase(Phosphotransferase) domain 1"/>
    <property type="match status" value="1"/>
</dbReference>
<keyword evidence="25" id="KW-0511">Multifunctional enzyme</keyword>
<organism evidence="34 35">
    <name type="scientific">Cyprinus carpio</name>
    <name type="common">Common carp</name>
    <dbReference type="NCBI Taxonomy" id="7962"/>
    <lineage>
        <taxon>Eukaryota</taxon>
        <taxon>Metazoa</taxon>
        <taxon>Chordata</taxon>
        <taxon>Craniata</taxon>
        <taxon>Vertebrata</taxon>
        <taxon>Euteleostomi</taxon>
        <taxon>Actinopterygii</taxon>
        <taxon>Neopterygii</taxon>
        <taxon>Teleostei</taxon>
        <taxon>Ostariophysi</taxon>
        <taxon>Cypriniformes</taxon>
        <taxon>Cyprinidae</taxon>
        <taxon>Cyprininae</taxon>
        <taxon>Cyprinus</taxon>
    </lineage>
</organism>
<feature type="domain" description="KEN" evidence="33">
    <location>
        <begin position="721"/>
        <end position="849"/>
    </location>
</feature>
<evidence type="ECO:0000256" key="22">
    <source>
        <dbReference type="ARBA" id="ARBA00023163"/>
    </source>
</evidence>
<dbReference type="SUPFAM" id="SSF50998">
    <property type="entry name" value="Quinoprotein alcohol dehydrogenase-like"/>
    <property type="match status" value="1"/>
</dbReference>
<dbReference type="GO" id="GO:0004521">
    <property type="term" value="F:RNA endonuclease activity"/>
    <property type="evidence" value="ECO:0007669"/>
    <property type="project" value="InterPro"/>
</dbReference>
<dbReference type="GO" id="GO:0046872">
    <property type="term" value="F:metal ion binding"/>
    <property type="evidence" value="ECO:0007669"/>
    <property type="project" value="UniProtKB-KW"/>
</dbReference>
<evidence type="ECO:0000256" key="18">
    <source>
        <dbReference type="ARBA" id="ARBA00022989"/>
    </source>
</evidence>
<evidence type="ECO:0000256" key="24">
    <source>
        <dbReference type="ARBA" id="ARBA00023230"/>
    </source>
</evidence>
<keyword evidence="6" id="KW-0808">Transferase</keyword>
<evidence type="ECO:0000256" key="25">
    <source>
        <dbReference type="ARBA" id="ARBA00023268"/>
    </source>
</evidence>
<dbReference type="GO" id="GO:0004674">
    <property type="term" value="F:protein serine/threonine kinase activity"/>
    <property type="evidence" value="ECO:0007669"/>
    <property type="project" value="UniProtKB-KW"/>
</dbReference>
<keyword evidence="10" id="KW-0732">Signal</keyword>
<evidence type="ECO:0000256" key="7">
    <source>
        <dbReference type="ARBA" id="ARBA00022692"/>
    </source>
</evidence>
<keyword evidence="4" id="KW-0723">Serine/threonine-protein kinase</keyword>
<dbReference type="InterPro" id="IPR010513">
    <property type="entry name" value="KEN_dom"/>
</dbReference>
<keyword evidence="12" id="KW-0013">ADP-ribosylation</keyword>
<dbReference type="PANTHER" id="PTHR13954:SF15">
    <property type="entry name" value="SERINE_THREONINE-PROTEIN KINASE_ENDORIBONUCLEASE IRE2"/>
    <property type="match status" value="1"/>
</dbReference>
<sequence>LRMNNFKFKILYPLKYIKIVCLKHSVSLPESLLFVSTLDGSLHAVSKQTGDIKWTLKEGVCVCICMHVCFLPDPNDGSLYVLGGKRKEGLMKLPFTIPELVQSSPCRSSDGVLYTGKKQDTWFVVDPQTGEKQTSLSTSSSDSICPSAPLLFIGRTEYMITMYDTKTQELRWNATYNDYSAPLYDDKKYEYKMSHFASSGDGLVVTVDRDSGEVLWMQKFDSPVAGFYLWSQDSLRRAPHLTVATETLRYLTFTAENTQSHTMKWAYQFTKENHSTKTQLVPTLYVGKTDSHLYASTSLVHQGVAIVPKGLTLARIEGPITAGVTMGNGRPECEITPSTDVKYPPGSSSSLQNQWLLIGMPMKISHMMKLQAFRTAKHRLVIFCLQLPPVTKPSTSPVLPDSLTSDPMTVLVMTLLLGAWIAFLLKHKRVINVPLNLYFVFSSGEQPDVVEVGKISFSPAEVLGHGTEGTFVFRGHFDGRRVAVKRILPECVEFAEREVQLLRESDEHPNVIRYFCTERDRQFTYIAIELCAATLQQYVEDPSCPYSELNPVSLLDQTMCGLNHLHSLNIVHRDLKPRNILLSLPGALGRVRAVISDFGLCKKLPDGRHSFSLRSGIPGTEGWIAPELLINAPKGNPTSAVDIFSAGCVFYYVTSKGQHPFGDTLRRQANILSGIYNLDHFMEDIHEDVIGRDLIERMISAEPETRPSAASILKHPFFWSPEKQLQFFQDVSDRIEKEPADSTIVARLENSGRSVVRTNWRMHISAPLQADLRRFRTYKGNSVRDLLRALRNKKHHYHELPPEVQTALGEVPDGFVAYFTSRFPRLLLHTHSALSICAPERLFHPYYHHP</sequence>
<dbReference type="InterPro" id="IPR038357">
    <property type="entry name" value="KEN_sf"/>
</dbReference>
<dbReference type="GO" id="GO:0036498">
    <property type="term" value="P:IRE1-mediated unfolded protein response"/>
    <property type="evidence" value="ECO:0007669"/>
    <property type="project" value="UniProtKB-ARBA"/>
</dbReference>
<evidence type="ECO:0000256" key="30">
    <source>
        <dbReference type="ARBA" id="ARBA00078578"/>
    </source>
</evidence>
<evidence type="ECO:0000256" key="19">
    <source>
        <dbReference type="ARBA" id="ARBA00023015"/>
    </source>
</evidence>
<dbReference type="SMART" id="SM00564">
    <property type="entry name" value="PQQ"/>
    <property type="match status" value="5"/>
</dbReference>
<dbReference type="Gene3D" id="1.20.1440.180">
    <property type="entry name" value="KEN domain"/>
    <property type="match status" value="1"/>
</dbReference>
<comment type="subcellular location">
    <subcellularLocation>
        <location evidence="2">Endoplasmic reticulum membrane</location>
        <topology evidence="2">Single-pass type I membrane protein</topology>
    </subcellularLocation>
</comment>
<proteinExistence type="predicted"/>
<accession>A0A8C1Z6I0</accession>
<evidence type="ECO:0000256" key="20">
    <source>
        <dbReference type="ARBA" id="ARBA00023136"/>
    </source>
</evidence>
<reference evidence="34" key="1">
    <citation type="submission" date="2025-08" db="UniProtKB">
        <authorList>
            <consortium name="Ensembl"/>
        </authorList>
    </citation>
    <scope>IDENTIFICATION</scope>
</reference>
<keyword evidence="7" id="KW-0812">Transmembrane</keyword>
<dbReference type="FunFam" id="1.20.1440.180:FF:000001">
    <property type="entry name" value="Serine/threonine-protein kinase/endoribonuclease IRE1"/>
    <property type="match status" value="1"/>
</dbReference>
<keyword evidence="24" id="KW-0834">Unfolded protein response</keyword>
<keyword evidence="13" id="KW-0418">Kinase</keyword>
<evidence type="ECO:0000256" key="21">
    <source>
        <dbReference type="ARBA" id="ARBA00023157"/>
    </source>
</evidence>
<dbReference type="InterPro" id="IPR045133">
    <property type="entry name" value="IRE1/2-like"/>
</dbReference>
<keyword evidence="14" id="KW-0378">Hydrolase</keyword>
<evidence type="ECO:0000256" key="29">
    <source>
        <dbReference type="ARBA" id="ARBA00076266"/>
    </source>
</evidence>
<comment type="catalytic activity">
    <reaction evidence="27">
        <text>L-seryl-[protein] + ATP = O-phospho-L-seryl-[protein] + ADP + H(+)</text>
        <dbReference type="Rhea" id="RHEA:17989"/>
        <dbReference type="Rhea" id="RHEA-COMP:9863"/>
        <dbReference type="Rhea" id="RHEA-COMP:11604"/>
        <dbReference type="ChEBI" id="CHEBI:15378"/>
        <dbReference type="ChEBI" id="CHEBI:29999"/>
        <dbReference type="ChEBI" id="CHEBI:30616"/>
        <dbReference type="ChEBI" id="CHEBI:83421"/>
        <dbReference type="ChEBI" id="CHEBI:456216"/>
        <dbReference type="EC" id="2.7.11.1"/>
    </reaction>
</comment>
<dbReference type="FunFam" id="2.130.10.10:FF:000225">
    <property type="entry name" value="Endoplasmic reticulum to nucleus-signaling 1"/>
    <property type="match status" value="1"/>
</dbReference>
<dbReference type="InterPro" id="IPR015943">
    <property type="entry name" value="WD40/YVTN_repeat-like_dom_sf"/>
</dbReference>
<keyword evidence="21" id="KW-1015">Disulfide bond</keyword>
<keyword evidence="22" id="KW-0804">Transcription</keyword>
<dbReference type="AlphaFoldDB" id="A0A8C1Z6I0"/>
<protein>
    <recommendedName>
        <fullName evidence="28">Serine/threonine-protein kinase/endoribonuclease IRE1</fullName>
        <ecNumber evidence="3">2.7.11.1</ecNumber>
    </recommendedName>
    <alternativeName>
        <fullName evidence="29">Endoplasmic reticulum-to-nucleus signaling 1</fullName>
    </alternativeName>
    <alternativeName>
        <fullName evidence="30">Inositol-requiring protein 1</fullName>
    </alternativeName>
    <alternativeName>
        <fullName evidence="31">Ire1-alpha</fullName>
    </alternativeName>
</protein>
<dbReference type="PROSITE" id="PS51392">
    <property type="entry name" value="KEN"/>
    <property type="match status" value="1"/>
</dbReference>
<keyword evidence="15" id="KW-0256">Endoplasmic reticulum</keyword>
<dbReference type="FunFam" id="1.10.510.10:FF:000215">
    <property type="entry name" value="serine/threonine-protein kinase/endoribonuclease IRE1 isoform X1"/>
    <property type="match status" value="1"/>
</dbReference>
<dbReference type="GO" id="GO:1990604">
    <property type="term" value="C:IRE1-TRAF2-ASK1 complex"/>
    <property type="evidence" value="ECO:0007669"/>
    <property type="project" value="TreeGrafter"/>
</dbReference>
<evidence type="ECO:0000256" key="17">
    <source>
        <dbReference type="ARBA" id="ARBA00022842"/>
    </source>
</evidence>
<evidence type="ECO:0000256" key="11">
    <source>
        <dbReference type="ARBA" id="ARBA00022741"/>
    </source>
</evidence>
<dbReference type="InterPro" id="IPR011047">
    <property type="entry name" value="Quinoprotein_ADH-like_sf"/>
</dbReference>
<dbReference type="Proteomes" id="UP000694700">
    <property type="component" value="Unplaced"/>
</dbReference>
<evidence type="ECO:0000256" key="27">
    <source>
        <dbReference type="ARBA" id="ARBA00048679"/>
    </source>
</evidence>
<dbReference type="GO" id="GO:0033120">
    <property type="term" value="P:positive regulation of RNA splicing"/>
    <property type="evidence" value="ECO:0007669"/>
    <property type="project" value="UniProtKB-ARBA"/>
</dbReference>
<keyword evidence="8" id="KW-0053">Apoptosis</keyword>
<keyword evidence="9" id="KW-0479">Metal-binding</keyword>
<dbReference type="Pfam" id="PF06479">
    <property type="entry name" value="Ribonuc_2-5A"/>
    <property type="match status" value="1"/>
</dbReference>
<evidence type="ECO:0000256" key="3">
    <source>
        <dbReference type="ARBA" id="ARBA00012513"/>
    </source>
</evidence>
<dbReference type="InterPro" id="IPR008271">
    <property type="entry name" value="Ser/Thr_kinase_AS"/>
</dbReference>
<keyword evidence="23" id="KW-0325">Glycoprotein</keyword>
<evidence type="ECO:0000256" key="15">
    <source>
        <dbReference type="ARBA" id="ARBA00022824"/>
    </source>
</evidence>
<evidence type="ECO:0000256" key="26">
    <source>
        <dbReference type="ARBA" id="ARBA00047899"/>
    </source>
</evidence>